<dbReference type="AlphaFoldDB" id="A0A1G7D982"/>
<evidence type="ECO:0000313" key="3">
    <source>
        <dbReference type="Proteomes" id="UP000199344"/>
    </source>
</evidence>
<organism evidence="2 3">
    <name type="scientific">Paracoccus isoporae</name>
    <dbReference type="NCBI Taxonomy" id="591205"/>
    <lineage>
        <taxon>Bacteria</taxon>
        <taxon>Pseudomonadati</taxon>
        <taxon>Pseudomonadota</taxon>
        <taxon>Alphaproteobacteria</taxon>
        <taxon>Rhodobacterales</taxon>
        <taxon>Paracoccaceae</taxon>
        <taxon>Paracoccus</taxon>
    </lineage>
</organism>
<dbReference type="CDD" id="cd14740">
    <property type="entry name" value="PAAR_4"/>
    <property type="match status" value="1"/>
</dbReference>
<proteinExistence type="predicted"/>
<reference evidence="2 3" key="1">
    <citation type="submission" date="2016-10" db="EMBL/GenBank/DDBJ databases">
        <authorList>
            <person name="de Groot N.N."/>
        </authorList>
    </citation>
    <scope>NUCLEOTIDE SEQUENCE [LARGE SCALE GENOMIC DNA]</scope>
    <source>
        <strain evidence="2 3">DSM 22220</strain>
    </source>
</reference>
<dbReference type="EMBL" id="FNAH01000007">
    <property type="protein sequence ID" value="SDE48121.1"/>
    <property type="molecule type" value="Genomic_DNA"/>
</dbReference>
<dbReference type="Proteomes" id="UP000199344">
    <property type="component" value="Unassembled WGS sequence"/>
</dbReference>
<name>A0A1G7D982_9RHOB</name>
<accession>A0A1G7D982</accession>
<protein>
    <submittedName>
        <fullName evidence="2">Uncharacterized protein</fullName>
    </submittedName>
</protein>
<evidence type="ECO:0000256" key="1">
    <source>
        <dbReference type="SAM" id="MobiDB-lite"/>
    </source>
</evidence>
<sequence>MTVFANGLEISAKKQGCKVIAAFPDTCFTPPQTPATPPGVPVPYPNFGLDSDLASGTGTVKIGGKPVSQENATNYSKCSGDEAGSAPKKGIITSKNRGKVYAQKWSMDVKFEGKGVVRFGDIATSNHASNAGDSPPMAVAGTANPGAIRDKCKLTEYKPNDCPEGETPHHLVGDAQFHEQGSDKFLSGVDDAFKTATDRDASESTSSTARAFHAQGLCICLQGMVKTSMIPDEELDQMFDLKTDSLIPAPGKMGDRRLKKSIVKKTRRNSGRTASLFPNWEGRSPYSLTLGEHGLFHEQYDNVVEAIGRDNKPKHTITLDQSAEQASLLAMRMHGCDPAKMKKQIVKHYEDRGIPPNTRLRSGIKSGSSPQPAAGTKMGIV</sequence>
<gene>
    <name evidence="2" type="ORF">SAMN05421538_10728</name>
</gene>
<dbReference type="OrthoDB" id="8073614at2"/>
<dbReference type="Pfam" id="PF13665">
    <property type="entry name" value="Tox-PAAR-like"/>
    <property type="match status" value="1"/>
</dbReference>
<evidence type="ECO:0000313" key="2">
    <source>
        <dbReference type="EMBL" id="SDE48121.1"/>
    </source>
</evidence>
<keyword evidence="3" id="KW-1185">Reference proteome</keyword>
<dbReference type="RefSeq" id="WP_090524032.1">
    <property type="nucleotide sequence ID" value="NZ_FNAH01000007.1"/>
</dbReference>
<dbReference type="STRING" id="591205.SAMN05421538_10728"/>
<feature type="region of interest" description="Disordered" evidence="1">
    <location>
        <begin position="353"/>
        <end position="381"/>
    </location>
</feature>